<dbReference type="CDD" id="cd19152">
    <property type="entry name" value="AKR_AKR15A"/>
    <property type="match status" value="1"/>
</dbReference>
<dbReference type="PANTHER" id="PTHR42686:SF1">
    <property type="entry name" value="GH17980P-RELATED"/>
    <property type="match status" value="1"/>
</dbReference>
<proteinExistence type="predicted"/>
<feature type="domain" description="NADP-dependent oxidoreductase" evidence="2">
    <location>
        <begin position="42"/>
        <end position="337"/>
    </location>
</feature>
<sequence>MTGAPRDARGAAPDGAGPTTPAGAGLPRSRPTLGRSGVPVTPLSLGTAPLGNLYAAVAPEQAAATVDAAWDAGIRAFDTAPHYGLGLAERRLGAALRDRPRAEYVLSTKVGRLLRPGGPGGDDLAHGFAVPATHHRVWDFSADGVRRSIEESLYRLGLDRIDIAYLHDPDDHAEQAFGEAYPELERLRAEGVVGAVGAGMNQTAMLARFLRDTDVDAVLLAGRYTLLDHSGLDAVLPEAAARGRSVVIGGVFNSGLLADPRPGATYDYGPAARPVLDRALRLKSVTERHGVPLRAAALHFPFAHPAVASVLVGARSPAEAADAGDLLRRPVPSALWAELRSEGLLPEHVPAP</sequence>
<accession>A0ABN0ZIK9</accession>
<dbReference type="Pfam" id="PF00248">
    <property type="entry name" value="Aldo_ket_red"/>
    <property type="match status" value="1"/>
</dbReference>
<dbReference type="PANTHER" id="PTHR42686">
    <property type="entry name" value="GH17980P-RELATED"/>
    <property type="match status" value="1"/>
</dbReference>
<dbReference type="InterPro" id="IPR020471">
    <property type="entry name" value="AKR"/>
</dbReference>
<dbReference type="Proteomes" id="UP001500909">
    <property type="component" value="Unassembled WGS sequence"/>
</dbReference>
<comment type="caution">
    <text evidence="3">The sequence shown here is derived from an EMBL/GenBank/DDBJ whole genome shotgun (WGS) entry which is preliminary data.</text>
</comment>
<dbReference type="InterPro" id="IPR036812">
    <property type="entry name" value="NAD(P)_OxRdtase_dom_sf"/>
</dbReference>
<feature type="region of interest" description="Disordered" evidence="1">
    <location>
        <begin position="1"/>
        <end position="40"/>
    </location>
</feature>
<feature type="compositionally biased region" description="Low complexity" evidence="1">
    <location>
        <begin position="1"/>
        <end position="25"/>
    </location>
</feature>
<reference evidence="3 4" key="1">
    <citation type="journal article" date="2019" name="Int. J. Syst. Evol. Microbiol.">
        <title>The Global Catalogue of Microorganisms (GCM) 10K type strain sequencing project: providing services to taxonomists for standard genome sequencing and annotation.</title>
        <authorList>
            <consortium name="The Broad Institute Genomics Platform"/>
            <consortium name="The Broad Institute Genome Sequencing Center for Infectious Disease"/>
            <person name="Wu L."/>
            <person name="Ma J."/>
        </authorList>
    </citation>
    <scope>NUCLEOTIDE SEQUENCE [LARGE SCALE GENOMIC DNA]</scope>
    <source>
        <strain evidence="3 4">JCM 4805</strain>
    </source>
</reference>
<evidence type="ECO:0000259" key="2">
    <source>
        <dbReference type="Pfam" id="PF00248"/>
    </source>
</evidence>
<dbReference type="Gene3D" id="3.20.20.100">
    <property type="entry name" value="NADP-dependent oxidoreductase domain"/>
    <property type="match status" value="1"/>
</dbReference>
<evidence type="ECO:0000313" key="3">
    <source>
        <dbReference type="EMBL" id="GAA0447565.1"/>
    </source>
</evidence>
<dbReference type="SUPFAM" id="SSF51430">
    <property type="entry name" value="NAD(P)-linked oxidoreductase"/>
    <property type="match status" value="1"/>
</dbReference>
<protein>
    <submittedName>
        <fullName evidence="3">Aldo/keto reductase</fullName>
    </submittedName>
</protein>
<evidence type="ECO:0000256" key="1">
    <source>
        <dbReference type="SAM" id="MobiDB-lite"/>
    </source>
</evidence>
<organism evidence="3 4">
    <name type="scientific">Streptomyces olivaceiscleroticus</name>
    <dbReference type="NCBI Taxonomy" id="68245"/>
    <lineage>
        <taxon>Bacteria</taxon>
        <taxon>Bacillati</taxon>
        <taxon>Actinomycetota</taxon>
        <taxon>Actinomycetes</taxon>
        <taxon>Kitasatosporales</taxon>
        <taxon>Streptomycetaceae</taxon>
        <taxon>Streptomyces</taxon>
    </lineage>
</organism>
<dbReference type="InterPro" id="IPR023210">
    <property type="entry name" value="NADP_OxRdtase_dom"/>
</dbReference>
<dbReference type="EMBL" id="BAAABY010000009">
    <property type="protein sequence ID" value="GAA0447565.1"/>
    <property type="molecule type" value="Genomic_DNA"/>
</dbReference>
<keyword evidence="4" id="KW-1185">Reference proteome</keyword>
<name>A0ABN0ZIK9_9ACTN</name>
<gene>
    <name evidence="3" type="ORF">GCM10010361_09330</name>
</gene>
<evidence type="ECO:0000313" key="4">
    <source>
        <dbReference type="Proteomes" id="UP001500909"/>
    </source>
</evidence>